<evidence type="ECO:0000313" key="2">
    <source>
        <dbReference type="EnsemblMetazoa" id="AFAF009638-PA"/>
    </source>
</evidence>
<dbReference type="VEuPathDB" id="VectorBase:AFAF009638"/>
<name>A0A182QGE2_9DIPT</name>
<evidence type="ECO:0000313" key="3">
    <source>
        <dbReference type="Proteomes" id="UP000075886"/>
    </source>
</evidence>
<protein>
    <submittedName>
        <fullName evidence="2">Uncharacterized protein</fullName>
    </submittedName>
</protein>
<dbReference type="AlphaFoldDB" id="A0A182QGE2"/>
<proteinExistence type="predicted"/>
<accession>A0A182QGE2</accession>
<reference evidence="3" key="1">
    <citation type="submission" date="2014-01" db="EMBL/GenBank/DDBJ databases">
        <title>The Genome Sequence of Anopheles farauti FAR1 (V2).</title>
        <authorList>
            <consortium name="The Broad Institute Genomics Platform"/>
            <person name="Neafsey D.E."/>
            <person name="Besansky N."/>
            <person name="Howell P."/>
            <person name="Walton C."/>
            <person name="Young S.K."/>
            <person name="Zeng Q."/>
            <person name="Gargeya S."/>
            <person name="Fitzgerald M."/>
            <person name="Haas B."/>
            <person name="Abouelleil A."/>
            <person name="Allen A.W."/>
            <person name="Alvarado L."/>
            <person name="Arachchi H.M."/>
            <person name="Berlin A.M."/>
            <person name="Chapman S.B."/>
            <person name="Gainer-Dewar J."/>
            <person name="Goldberg J."/>
            <person name="Griggs A."/>
            <person name="Gujja S."/>
            <person name="Hansen M."/>
            <person name="Howarth C."/>
            <person name="Imamovic A."/>
            <person name="Ireland A."/>
            <person name="Larimer J."/>
            <person name="McCowan C."/>
            <person name="Murphy C."/>
            <person name="Pearson M."/>
            <person name="Poon T.W."/>
            <person name="Priest M."/>
            <person name="Roberts A."/>
            <person name="Saif S."/>
            <person name="Shea T."/>
            <person name="Sisk P."/>
            <person name="Sykes S."/>
            <person name="Wortman J."/>
            <person name="Nusbaum C."/>
            <person name="Birren B."/>
        </authorList>
    </citation>
    <scope>NUCLEOTIDE SEQUENCE [LARGE SCALE GENOMIC DNA]</scope>
    <source>
        <strain evidence="3">FAR1</strain>
    </source>
</reference>
<sequence length="580" mass="64067">MAHRAELLVRFVRLIHQAVGVVERWCLQDALQHRHVLHTGRAVMVERFAATTAAAFVQRRVFEGRTGAGAGRGATADAATGGRFRVEQQVMVLVVLQLRWPPDWEPVEEAAEEAAAVEEEDDAEEPTERMTGVMVSPFWARCCAVPPIRSSSADEPDDARCRMIGHAPERVAARSGADADAADEMPPWWRYSDDEEEEDDDDEDVSADSVLETEPIGLLAISTSTWLPSQLHVDEADGLFASSTAPWSSSADHICWRSSSLCSVRNTTSFSVCSVLSVRRSGIVRSSSCMNSGLSGRFCVITDCRHAFSFVYMRSISSTFRRPGRSGVISTIAQNSPISASVRCIEFMRSAKLNVESTRKRAFAPFWIVSRRITCPFRQMIELIDVSNMQISRTNSASNRPAFSSVNLSSCVSSWNPGIMPAKSITPRMTCANRWLNSCSDWSSARAVAGSLTHGGDLFARKLARFDVRLEDAREESGLIVQLGREGPLVAAVLRALLHRGHKKKHEKETKPSLRFVKLEKIVAPKPCAAQLMVLWAAASSRSPGEKGAFEEKRPLLRTVQKRSYLQRIREGAALFASEL</sequence>
<evidence type="ECO:0000256" key="1">
    <source>
        <dbReference type="SAM" id="MobiDB-lite"/>
    </source>
</evidence>
<dbReference type="EnsemblMetazoa" id="AFAF009638-RA">
    <property type="protein sequence ID" value="AFAF009638-PA"/>
    <property type="gene ID" value="AFAF009638"/>
</dbReference>
<keyword evidence="3" id="KW-1185">Reference proteome</keyword>
<feature type="region of interest" description="Disordered" evidence="1">
    <location>
        <begin position="172"/>
        <end position="208"/>
    </location>
</feature>
<dbReference type="Proteomes" id="UP000075886">
    <property type="component" value="Unassembled WGS sequence"/>
</dbReference>
<dbReference type="EMBL" id="AXCN02001825">
    <property type="status" value="NOT_ANNOTATED_CDS"/>
    <property type="molecule type" value="Genomic_DNA"/>
</dbReference>
<reference evidence="2" key="2">
    <citation type="submission" date="2020-05" db="UniProtKB">
        <authorList>
            <consortium name="EnsemblMetazoa"/>
        </authorList>
    </citation>
    <scope>IDENTIFICATION</scope>
    <source>
        <strain evidence="2">FAR1</strain>
    </source>
</reference>
<feature type="compositionally biased region" description="Acidic residues" evidence="1">
    <location>
        <begin position="193"/>
        <end position="206"/>
    </location>
</feature>
<organism evidence="2 3">
    <name type="scientific">Anopheles farauti</name>
    <dbReference type="NCBI Taxonomy" id="69004"/>
    <lineage>
        <taxon>Eukaryota</taxon>
        <taxon>Metazoa</taxon>
        <taxon>Ecdysozoa</taxon>
        <taxon>Arthropoda</taxon>
        <taxon>Hexapoda</taxon>
        <taxon>Insecta</taxon>
        <taxon>Pterygota</taxon>
        <taxon>Neoptera</taxon>
        <taxon>Endopterygota</taxon>
        <taxon>Diptera</taxon>
        <taxon>Nematocera</taxon>
        <taxon>Culicoidea</taxon>
        <taxon>Culicidae</taxon>
        <taxon>Anophelinae</taxon>
        <taxon>Anopheles</taxon>
    </lineage>
</organism>